<dbReference type="PANTHER" id="PTHR24186">
    <property type="entry name" value="PROTEIN PHOSPHATASE 1 REGULATORY SUBUNIT"/>
    <property type="match status" value="1"/>
</dbReference>
<keyword evidence="4 7" id="KW-1133">Transmembrane helix</keyword>
<evidence type="ECO:0000256" key="1">
    <source>
        <dbReference type="ARBA" id="ARBA00004141"/>
    </source>
</evidence>
<sequence>MSLLKPRPPSSMGLQIEAEETLVENEWLTEARGNLLMAATLIATVAFRAGINPPGGVWQEEDKEKSNIIAGTSMLATQLAKGYSIFLVSNTITLMASLSIILLMINGIPLKNKFSLWLLTMALCTALMSMAVTYFVSLGLLSPNSSPYTILIIIFSLLTWVVVWAIVLLLQGGRFLAWMVKKL</sequence>
<evidence type="ECO:0000256" key="2">
    <source>
        <dbReference type="ARBA" id="ARBA00022692"/>
    </source>
</evidence>
<feature type="transmembrane region" description="Helical" evidence="7">
    <location>
        <begin position="83"/>
        <end position="104"/>
    </location>
</feature>
<evidence type="ECO:0000256" key="6">
    <source>
        <dbReference type="ARBA" id="ARBA00023136"/>
    </source>
</evidence>
<feature type="transmembrane region" description="Helical" evidence="7">
    <location>
        <begin position="116"/>
        <end position="136"/>
    </location>
</feature>
<evidence type="ECO:0000256" key="7">
    <source>
        <dbReference type="SAM" id="Phobius"/>
    </source>
</evidence>
<dbReference type="InterPro" id="IPR026961">
    <property type="entry name" value="PGG_dom"/>
</dbReference>
<organism evidence="9">
    <name type="scientific">Davidia involucrata</name>
    <name type="common">Dove tree</name>
    <dbReference type="NCBI Taxonomy" id="16924"/>
    <lineage>
        <taxon>Eukaryota</taxon>
        <taxon>Viridiplantae</taxon>
        <taxon>Streptophyta</taxon>
        <taxon>Embryophyta</taxon>
        <taxon>Tracheophyta</taxon>
        <taxon>Spermatophyta</taxon>
        <taxon>Magnoliopsida</taxon>
        <taxon>eudicotyledons</taxon>
        <taxon>Gunneridae</taxon>
        <taxon>Pentapetalae</taxon>
        <taxon>asterids</taxon>
        <taxon>Cornales</taxon>
        <taxon>Nyssaceae</taxon>
        <taxon>Davidia</taxon>
    </lineage>
</organism>
<keyword evidence="3" id="KW-0677">Repeat</keyword>
<comment type="subcellular location">
    <subcellularLocation>
        <location evidence="1">Membrane</location>
        <topology evidence="1">Multi-pass membrane protein</topology>
    </subcellularLocation>
</comment>
<evidence type="ECO:0000256" key="5">
    <source>
        <dbReference type="ARBA" id="ARBA00023043"/>
    </source>
</evidence>
<evidence type="ECO:0000313" key="9">
    <source>
        <dbReference type="EMBL" id="MPA59566.1"/>
    </source>
</evidence>
<feature type="domain" description="PGG" evidence="8">
    <location>
        <begin position="26"/>
        <end position="138"/>
    </location>
</feature>
<accession>A0A5B7AUP8</accession>
<dbReference type="PANTHER" id="PTHR24186:SF37">
    <property type="entry name" value="PGG DOMAIN-CONTAINING PROTEIN"/>
    <property type="match status" value="1"/>
</dbReference>
<dbReference type="EMBL" id="GHES01029007">
    <property type="protein sequence ID" value="MPA59566.1"/>
    <property type="molecule type" value="Transcribed_RNA"/>
</dbReference>
<reference evidence="9" key="1">
    <citation type="submission" date="2019-08" db="EMBL/GenBank/DDBJ databases">
        <title>Reference gene set and small RNA set construction with multiple tissues from Davidia involucrata Baill.</title>
        <authorList>
            <person name="Yang H."/>
            <person name="Zhou C."/>
            <person name="Li G."/>
            <person name="Wang J."/>
            <person name="Gao P."/>
            <person name="Wang M."/>
            <person name="Wang R."/>
            <person name="Zhao Y."/>
        </authorList>
    </citation>
    <scope>NUCLEOTIDE SEQUENCE</scope>
    <source>
        <tissue evidence="9">Mixed with DoveR01_LX</tissue>
    </source>
</reference>
<protein>
    <submittedName>
        <fullName evidence="9">Putative Ankyrin repeat-containing protein</fullName>
    </submittedName>
</protein>
<feature type="transmembrane region" description="Helical" evidence="7">
    <location>
        <begin position="148"/>
        <end position="170"/>
    </location>
</feature>
<keyword evidence="5" id="KW-0040">ANK repeat</keyword>
<keyword evidence="2 7" id="KW-0812">Transmembrane</keyword>
<dbReference type="AlphaFoldDB" id="A0A5B7AUP8"/>
<proteinExistence type="predicted"/>
<name>A0A5B7AUP8_DAVIN</name>
<evidence type="ECO:0000256" key="4">
    <source>
        <dbReference type="ARBA" id="ARBA00022989"/>
    </source>
</evidence>
<dbReference type="Pfam" id="PF13962">
    <property type="entry name" value="PGG"/>
    <property type="match status" value="1"/>
</dbReference>
<dbReference type="GO" id="GO:0005886">
    <property type="term" value="C:plasma membrane"/>
    <property type="evidence" value="ECO:0007669"/>
    <property type="project" value="TreeGrafter"/>
</dbReference>
<evidence type="ECO:0000256" key="3">
    <source>
        <dbReference type="ARBA" id="ARBA00022737"/>
    </source>
</evidence>
<gene>
    <name evidence="9" type="ORF">Din_029007</name>
</gene>
<evidence type="ECO:0000259" key="8">
    <source>
        <dbReference type="Pfam" id="PF13962"/>
    </source>
</evidence>
<keyword evidence="6 7" id="KW-0472">Membrane</keyword>